<protein>
    <submittedName>
        <fullName evidence="3">Uncharacterized protein isoform X2</fullName>
    </submittedName>
</protein>
<evidence type="ECO:0000313" key="2">
    <source>
        <dbReference type="Proteomes" id="UP000813463"/>
    </source>
</evidence>
<keyword evidence="1" id="KW-0472">Membrane</keyword>
<reference evidence="3" key="2">
    <citation type="submission" date="2025-08" db="UniProtKB">
        <authorList>
            <consortium name="RefSeq"/>
        </authorList>
    </citation>
    <scope>IDENTIFICATION</scope>
    <source>
        <tissue evidence="3">Leaf</tissue>
    </source>
</reference>
<reference evidence="2" key="1">
    <citation type="journal article" date="2021" name="Nat. Commun.">
        <title>Genomic analyses provide insights into spinach domestication and the genetic basis of agronomic traits.</title>
        <authorList>
            <person name="Cai X."/>
            <person name="Sun X."/>
            <person name="Xu C."/>
            <person name="Sun H."/>
            <person name="Wang X."/>
            <person name="Ge C."/>
            <person name="Zhang Z."/>
            <person name="Wang Q."/>
            <person name="Fei Z."/>
            <person name="Jiao C."/>
            <person name="Wang Q."/>
        </authorList>
    </citation>
    <scope>NUCLEOTIDE SEQUENCE [LARGE SCALE GENOMIC DNA]</scope>
    <source>
        <strain evidence="2">cv. Varoflay</strain>
    </source>
</reference>
<keyword evidence="2" id="KW-1185">Reference proteome</keyword>
<proteinExistence type="predicted"/>
<sequence>MMLAYLKNQLFYFSILFWNLFICVVFCGSSVNPAAFQQQVLRDSNLMAQLFQLGSREREEFLRHVNKEIDIYNTMVEKEGTDGEADSLKAYKAAREESDQAAEVDVGDEVSSALVDRVDVMLQKLEKEIDDVDAKISDRWQLLDSSLSMEWVFKEENLPSNLMVMC</sequence>
<dbReference type="Proteomes" id="UP000813463">
    <property type="component" value="Chromosome 4"/>
</dbReference>
<accession>A0ABM3RV68</accession>
<dbReference type="RefSeq" id="XP_056699513.1">
    <property type="nucleotide sequence ID" value="XM_056843535.1"/>
</dbReference>
<evidence type="ECO:0000313" key="3">
    <source>
        <dbReference type="RefSeq" id="XP_056699513.1"/>
    </source>
</evidence>
<dbReference type="GeneID" id="110798822"/>
<keyword evidence="1" id="KW-0812">Transmembrane</keyword>
<name>A0ABM3RV68_SPIOL</name>
<evidence type="ECO:0000256" key="1">
    <source>
        <dbReference type="SAM" id="Phobius"/>
    </source>
</evidence>
<organism evidence="2 3">
    <name type="scientific">Spinacia oleracea</name>
    <name type="common">Spinach</name>
    <dbReference type="NCBI Taxonomy" id="3562"/>
    <lineage>
        <taxon>Eukaryota</taxon>
        <taxon>Viridiplantae</taxon>
        <taxon>Streptophyta</taxon>
        <taxon>Embryophyta</taxon>
        <taxon>Tracheophyta</taxon>
        <taxon>Spermatophyta</taxon>
        <taxon>Magnoliopsida</taxon>
        <taxon>eudicotyledons</taxon>
        <taxon>Gunneridae</taxon>
        <taxon>Pentapetalae</taxon>
        <taxon>Caryophyllales</taxon>
        <taxon>Chenopodiaceae</taxon>
        <taxon>Chenopodioideae</taxon>
        <taxon>Anserineae</taxon>
        <taxon>Spinacia</taxon>
    </lineage>
</organism>
<keyword evidence="1" id="KW-1133">Transmembrane helix</keyword>
<gene>
    <name evidence="3" type="primary">LOC110798822</name>
</gene>
<feature type="transmembrane region" description="Helical" evidence="1">
    <location>
        <begin position="12"/>
        <end position="31"/>
    </location>
</feature>